<gene>
    <name evidence="2" type="ORF">DPMN_133318</name>
</gene>
<comment type="caution">
    <text evidence="2">The sequence shown here is derived from an EMBL/GenBank/DDBJ whole genome shotgun (WGS) entry which is preliminary data.</text>
</comment>
<dbReference type="AlphaFoldDB" id="A0A9D4JAV3"/>
<protein>
    <submittedName>
        <fullName evidence="2">Uncharacterized protein</fullName>
    </submittedName>
</protein>
<organism evidence="2 3">
    <name type="scientific">Dreissena polymorpha</name>
    <name type="common">Zebra mussel</name>
    <name type="synonym">Mytilus polymorpha</name>
    <dbReference type="NCBI Taxonomy" id="45954"/>
    <lineage>
        <taxon>Eukaryota</taxon>
        <taxon>Metazoa</taxon>
        <taxon>Spiralia</taxon>
        <taxon>Lophotrochozoa</taxon>
        <taxon>Mollusca</taxon>
        <taxon>Bivalvia</taxon>
        <taxon>Autobranchia</taxon>
        <taxon>Heteroconchia</taxon>
        <taxon>Euheterodonta</taxon>
        <taxon>Imparidentia</taxon>
        <taxon>Neoheterodontei</taxon>
        <taxon>Myida</taxon>
        <taxon>Dreissenoidea</taxon>
        <taxon>Dreissenidae</taxon>
        <taxon>Dreissena</taxon>
    </lineage>
</organism>
<feature type="region of interest" description="Disordered" evidence="1">
    <location>
        <begin position="42"/>
        <end position="71"/>
    </location>
</feature>
<sequence>MVGVALESGDYAKDAVLHCAHDHPNKKVEPGEPRYTITTPALTGAIPVQTPAELRQRPGLTGAPPGKYSNV</sequence>
<accession>A0A9D4JAV3</accession>
<reference evidence="2" key="2">
    <citation type="submission" date="2020-11" db="EMBL/GenBank/DDBJ databases">
        <authorList>
            <person name="McCartney M.A."/>
            <person name="Auch B."/>
            <person name="Kono T."/>
            <person name="Mallez S."/>
            <person name="Becker A."/>
            <person name="Gohl D.M."/>
            <person name="Silverstein K.A.T."/>
            <person name="Koren S."/>
            <person name="Bechman K.B."/>
            <person name="Herman A."/>
            <person name="Abrahante J.E."/>
            <person name="Garbe J."/>
        </authorList>
    </citation>
    <scope>NUCLEOTIDE SEQUENCE</scope>
    <source>
        <strain evidence="2">Duluth1</strain>
        <tissue evidence="2">Whole animal</tissue>
    </source>
</reference>
<evidence type="ECO:0000313" key="3">
    <source>
        <dbReference type="Proteomes" id="UP000828390"/>
    </source>
</evidence>
<dbReference type="Proteomes" id="UP000828390">
    <property type="component" value="Unassembled WGS sequence"/>
</dbReference>
<dbReference type="EMBL" id="JAIWYP010000006">
    <property type="protein sequence ID" value="KAH3805025.1"/>
    <property type="molecule type" value="Genomic_DNA"/>
</dbReference>
<proteinExistence type="predicted"/>
<evidence type="ECO:0000256" key="1">
    <source>
        <dbReference type="SAM" id="MobiDB-lite"/>
    </source>
</evidence>
<reference evidence="2" key="1">
    <citation type="journal article" date="2019" name="bioRxiv">
        <title>The Genome of the Zebra Mussel, Dreissena polymorpha: A Resource for Invasive Species Research.</title>
        <authorList>
            <person name="McCartney M.A."/>
            <person name="Auch B."/>
            <person name="Kono T."/>
            <person name="Mallez S."/>
            <person name="Zhang Y."/>
            <person name="Obille A."/>
            <person name="Becker A."/>
            <person name="Abrahante J.E."/>
            <person name="Garbe J."/>
            <person name="Badalamenti J.P."/>
            <person name="Herman A."/>
            <person name="Mangelson H."/>
            <person name="Liachko I."/>
            <person name="Sullivan S."/>
            <person name="Sone E.D."/>
            <person name="Koren S."/>
            <person name="Silverstein K.A.T."/>
            <person name="Beckman K.B."/>
            <person name="Gohl D.M."/>
        </authorList>
    </citation>
    <scope>NUCLEOTIDE SEQUENCE</scope>
    <source>
        <strain evidence="2">Duluth1</strain>
        <tissue evidence="2">Whole animal</tissue>
    </source>
</reference>
<evidence type="ECO:0000313" key="2">
    <source>
        <dbReference type="EMBL" id="KAH3805025.1"/>
    </source>
</evidence>
<keyword evidence="3" id="KW-1185">Reference proteome</keyword>
<name>A0A9D4JAV3_DREPO</name>